<comment type="caution">
    <text evidence="2">The sequence shown here is derived from an EMBL/GenBank/DDBJ whole genome shotgun (WGS) entry which is preliminary data.</text>
</comment>
<proteinExistence type="predicted"/>
<reference evidence="2" key="1">
    <citation type="submission" date="2023-07" db="EMBL/GenBank/DDBJ databases">
        <title>Functional and genomic diversity of the sorghum phyllosphere microbiome.</title>
        <authorList>
            <person name="Shade A."/>
        </authorList>
    </citation>
    <scope>NUCLEOTIDE SEQUENCE</scope>
    <source>
        <strain evidence="2">SORGH_AS_1067</strain>
    </source>
</reference>
<protein>
    <submittedName>
        <fullName evidence="2">Uncharacterized protein</fullName>
    </submittedName>
</protein>
<organism evidence="2 3">
    <name type="scientific">Nocardioides zeae</name>
    <dbReference type="NCBI Taxonomy" id="1457234"/>
    <lineage>
        <taxon>Bacteria</taxon>
        <taxon>Bacillati</taxon>
        <taxon>Actinomycetota</taxon>
        <taxon>Actinomycetes</taxon>
        <taxon>Propionibacteriales</taxon>
        <taxon>Nocardioidaceae</taxon>
        <taxon>Nocardioides</taxon>
    </lineage>
</organism>
<name>A0AAJ1U7H2_9ACTN</name>
<evidence type="ECO:0000313" key="2">
    <source>
        <dbReference type="EMBL" id="MDQ1104757.1"/>
    </source>
</evidence>
<feature type="transmembrane region" description="Helical" evidence="1">
    <location>
        <begin position="12"/>
        <end position="33"/>
    </location>
</feature>
<feature type="transmembrane region" description="Helical" evidence="1">
    <location>
        <begin position="119"/>
        <end position="140"/>
    </location>
</feature>
<dbReference type="RefSeq" id="WP_307200371.1">
    <property type="nucleotide sequence ID" value="NZ_JAUTAN010000001.1"/>
</dbReference>
<dbReference type="Proteomes" id="UP001239215">
    <property type="component" value="Unassembled WGS sequence"/>
</dbReference>
<evidence type="ECO:0000313" key="3">
    <source>
        <dbReference type="Proteomes" id="UP001239215"/>
    </source>
</evidence>
<keyword evidence="1" id="KW-0472">Membrane</keyword>
<feature type="transmembrane region" description="Helical" evidence="1">
    <location>
        <begin position="39"/>
        <end position="61"/>
    </location>
</feature>
<dbReference type="EMBL" id="JAUTAN010000001">
    <property type="protein sequence ID" value="MDQ1104757.1"/>
    <property type="molecule type" value="Genomic_DNA"/>
</dbReference>
<keyword evidence="1" id="KW-1133">Transmembrane helix</keyword>
<feature type="transmembrane region" description="Helical" evidence="1">
    <location>
        <begin position="93"/>
        <end position="113"/>
    </location>
</feature>
<keyword evidence="1" id="KW-0812">Transmembrane</keyword>
<dbReference type="AlphaFoldDB" id="A0AAJ1U7H2"/>
<gene>
    <name evidence="2" type="ORF">QE405_002041</name>
</gene>
<accession>A0AAJ1U7H2</accession>
<evidence type="ECO:0000256" key="1">
    <source>
        <dbReference type="SAM" id="Phobius"/>
    </source>
</evidence>
<sequence>MKTDLGVEIPRRVHAVGIAAVVLIATGGLLGGVTTSGRVPVAVGAPATVALLLLGVVLLVVTMRPGAELRRTSAVEFERRGHARGEIVASWRLHWWQLGIAAGVIIVAALLLVFGEGHWGNVLVIVGSSVTFTMYARSAYLRRRREQRQRAGGSTAGEAE</sequence>